<organism evidence="3 4">
    <name type="scientific">Limobrevibacterium gyesilva</name>
    <dbReference type="NCBI Taxonomy" id="2991712"/>
    <lineage>
        <taxon>Bacteria</taxon>
        <taxon>Pseudomonadati</taxon>
        <taxon>Pseudomonadota</taxon>
        <taxon>Alphaproteobacteria</taxon>
        <taxon>Acetobacterales</taxon>
        <taxon>Acetobacteraceae</taxon>
        <taxon>Limobrevibacterium</taxon>
    </lineage>
</organism>
<feature type="domain" description="Transposase IS116/IS110/IS902 C-terminal" evidence="2">
    <location>
        <begin position="212"/>
        <end position="293"/>
    </location>
</feature>
<evidence type="ECO:0000313" key="3">
    <source>
        <dbReference type="EMBL" id="MCW3476248.1"/>
    </source>
</evidence>
<dbReference type="EMBL" id="JAPDNT010000017">
    <property type="protein sequence ID" value="MCW3476248.1"/>
    <property type="molecule type" value="Genomic_DNA"/>
</dbReference>
<comment type="caution">
    <text evidence="3">The sequence shown here is derived from an EMBL/GenBank/DDBJ whole genome shotgun (WGS) entry which is preliminary data.</text>
</comment>
<proteinExistence type="predicted"/>
<dbReference type="GO" id="GO:0006313">
    <property type="term" value="P:DNA transposition"/>
    <property type="evidence" value="ECO:0007669"/>
    <property type="project" value="InterPro"/>
</dbReference>
<feature type="domain" description="Transposase IS110-like N-terminal" evidence="1">
    <location>
        <begin position="5"/>
        <end position="150"/>
    </location>
</feature>
<dbReference type="RefSeq" id="WP_264715093.1">
    <property type="nucleotide sequence ID" value="NZ_JAPDNT010000017.1"/>
</dbReference>
<sequence length="343" mass="37272">MAHYVGLDVSDRDTAIHVIDEGGRLVWRGKRASKPEAIAAARRRHAPHLERVGLETGQLAPWLYHSLKALGFPVVCLDARHARAATALQRNKTDAHDAETLAQLVRTGWYREARVKGWAAHAMRRLVGARSQLVGISIDLSNQVRSTLKTFGLRATGGGHIFEAKVRAALEGRPEVADVIEPLLAAWRAVRDQIAALDRRLMATVKADPTSRLLMTCPGVGVVVAASFSSAVEAPSYFRHSRSIGAYLGLTARRNQSAETDRSAGVSKRGDRLLRSYLFEAAASLLVRVQSPSALKAWGLALVPRLGFKRAAVAVARKIGAVLHAMWKADKPFEAWPKAATVA</sequence>
<dbReference type="PANTHER" id="PTHR33055:SF3">
    <property type="entry name" value="PUTATIVE TRANSPOSASE FOR IS117-RELATED"/>
    <property type="match status" value="1"/>
</dbReference>
<dbReference type="InterPro" id="IPR003346">
    <property type="entry name" value="Transposase_20"/>
</dbReference>
<dbReference type="Proteomes" id="UP001165679">
    <property type="component" value="Unassembled WGS sequence"/>
</dbReference>
<reference evidence="3" key="2">
    <citation type="submission" date="2022-10" db="EMBL/GenBank/DDBJ databases">
        <authorList>
            <person name="Trinh H.N."/>
        </authorList>
    </citation>
    <scope>NUCLEOTIDE SEQUENCE</scope>
    <source>
        <strain evidence="3">RN2-1</strain>
    </source>
</reference>
<evidence type="ECO:0000259" key="1">
    <source>
        <dbReference type="Pfam" id="PF01548"/>
    </source>
</evidence>
<dbReference type="InterPro" id="IPR047650">
    <property type="entry name" value="Transpos_IS110"/>
</dbReference>
<dbReference type="Pfam" id="PF01548">
    <property type="entry name" value="DEDD_Tnp_IS110"/>
    <property type="match status" value="1"/>
</dbReference>
<reference evidence="3" key="1">
    <citation type="submission" date="2022-09" db="EMBL/GenBank/DDBJ databases">
        <title>Rhodovastum sp. nov. RN2-1 isolated from soil in Seongnam, South Korea.</title>
        <authorList>
            <person name="Le N.T."/>
        </authorList>
    </citation>
    <scope>NUCLEOTIDE SEQUENCE</scope>
    <source>
        <strain evidence="3">RN2-1</strain>
    </source>
</reference>
<evidence type="ECO:0000313" key="4">
    <source>
        <dbReference type="Proteomes" id="UP001165679"/>
    </source>
</evidence>
<name>A0AA41YQ66_9PROT</name>
<dbReference type="GO" id="GO:0003677">
    <property type="term" value="F:DNA binding"/>
    <property type="evidence" value="ECO:0007669"/>
    <property type="project" value="InterPro"/>
</dbReference>
<protein>
    <submittedName>
        <fullName evidence="3">IS110 family transposase</fullName>
    </submittedName>
</protein>
<keyword evidence="4" id="KW-1185">Reference proteome</keyword>
<accession>A0AA41YQ66</accession>
<dbReference type="Pfam" id="PF02371">
    <property type="entry name" value="Transposase_20"/>
    <property type="match status" value="1"/>
</dbReference>
<dbReference type="GO" id="GO:0004803">
    <property type="term" value="F:transposase activity"/>
    <property type="evidence" value="ECO:0007669"/>
    <property type="project" value="InterPro"/>
</dbReference>
<evidence type="ECO:0000259" key="2">
    <source>
        <dbReference type="Pfam" id="PF02371"/>
    </source>
</evidence>
<dbReference type="NCBIfam" id="NF033542">
    <property type="entry name" value="transpos_IS110"/>
    <property type="match status" value="1"/>
</dbReference>
<dbReference type="InterPro" id="IPR002525">
    <property type="entry name" value="Transp_IS110-like_N"/>
</dbReference>
<gene>
    <name evidence="3" type="ORF">OL599_16860</name>
</gene>
<dbReference type="PANTHER" id="PTHR33055">
    <property type="entry name" value="TRANSPOSASE FOR INSERTION SEQUENCE ELEMENT IS1111A"/>
    <property type="match status" value="1"/>
</dbReference>
<dbReference type="AlphaFoldDB" id="A0AA41YQ66"/>